<dbReference type="Gene3D" id="1.10.510.10">
    <property type="entry name" value="Transferase(Phosphotransferase) domain 1"/>
    <property type="match status" value="1"/>
</dbReference>
<dbReference type="PROSITE" id="PS00109">
    <property type="entry name" value="PROTEIN_KINASE_TYR"/>
    <property type="match status" value="1"/>
</dbReference>
<evidence type="ECO:0000259" key="3">
    <source>
        <dbReference type="PROSITE" id="PS50011"/>
    </source>
</evidence>
<feature type="transmembrane region" description="Helical" evidence="2">
    <location>
        <begin position="106"/>
        <end position="128"/>
    </location>
</feature>
<feature type="region of interest" description="Disordered" evidence="1">
    <location>
        <begin position="924"/>
        <end position="960"/>
    </location>
</feature>
<dbReference type="InterPro" id="IPR000719">
    <property type="entry name" value="Prot_kinase_dom"/>
</dbReference>
<feature type="domain" description="Protein kinase" evidence="3">
    <location>
        <begin position="206"/>
        <end position="581"/>
    </location>
</feature>
<accession>A0ABM0M2Q5</accession>
<organism evidence="4 5">
    <name type="scientific">Saccoglossus kowalevskii</name>
    <name type="common">Acorn worm</name>
    <dbReference type="NCBI Taxonomy" id="10224"/>
    <lineage>
        <taxon>Eukaryota</taxon>
        <taxon>Metazoa</taxon>
        <taxon>Hemichordata</taxon>
        <taxon>Enteropneusta</taxon>
        <taxon>Harrimaniidae</taxon>
        <taxon>Saccoglossus</taxon>
    </lineage>
</organism>
<dbReference type="Proteomes" id="UP000694865">
    <property type="component" value="Unplaced"/>
</dbReference>
<keyword evidence="2" id="KW-0472">Membrane</keyword>
<dbReference type="InterPro" id="IPR008266">
    <property type="entry name" value="Tyr_kinase_AS"/>
</dbReference>
<feature type="region of interest" description="Disordered" evidence="1">
    <location>
        <begin position="589"/>
        <end position="615"/>
    </location>
</feature>
<evidence type="ECO:0000256" key="2">
    <source>
        <dbReference type="SAM" id="Phobius"/>
    </source>
</evidence>
<dbReference type="InterPro" id="IPR011009">
    <property type="entry name" value="Kinase-like_dom_sf"/>
</dbReference>
<protein>
    <submittedName>
        <fullName evidence="5">Uncharacterized protein LOC102809902</fullName>
    </submittedName>
</protein>
<feature type="region of interest" description="Disordered" evidence="1">
    <location>
        <begin position="1131"/>
        <end position="1153"/>
    </location>
</feature>
<dbReference type="RefSeq" id="XP_006814296.1">
    <property type="nucleotide sequence ID" value="XM_006814233.1"/>
</dbReference>
<evidence type="ECO:0000256" key="1">
    <source>
        <dbReference type="SAM" id="MobiDB-lite"/>
    </source>
</evidence>
<dbReference type="SMART" id="SM00220">
    <property type="entry name" value="S_TKc"/>
    <property type="match status" value="1"/>
</dbReference>
<gene>
    <name evidence="5" type="primary">LOC102809902</name>
</gene>
<feature type="compositionally biased region" description="Low complexity" evidence="1">
    <location>
        <begin position="924"/>
        <end position="937"/>
    </location>
</feature>
<feature type="transmembrane region" description="Helical" evidence="2">
    <location>
        <begin position="148"/>
        <end position="173"/>
    </location>
</feature>
<evidence type="ECO:0000313" key="5">
    <source>
        <dbReference type="RefSeq" id="XP_006814296.1"/>
    </source>
</evidence>
<dbReference type="Gene3D" id="1.20.1070.10">
    <property type="entry name" value="Rhodopsin 7-helix transmembrane proteins"/>
    <property type="match status" value="1"/>
</dbReference>
<dbReference type="Pfam" id="PF07714">
    <property type="entry name" value="PK_Tyr_Ser-Thr"/>
    <property type="match status" value="1"/>
</dbReference>
<dbReference type="PANTHER" id="PTHR24372">
    <property type="entry name" value="GLYCOPROTEIN HORMONE RECEPTOR"/>
    <property type="match status" value="1"/>
</dbReference>
<feature type="transmembrane region" description="Helical" evidence="2">
    <location>
        <begin position="75"/>
        <end position="94"/>
    </location>
</feature>
<dbReference type="GeneID" id="102809902"/>
<keyword evidence="2" id="KW-1133">Transmembrane helix</keyword>
<feature type="compositionally biased region" description="Polar residues" evidence="1">
    <location>
        <begin position="589"/>
        <end position="598"/>
    </location>
</feature>
<feature type="region of interest" description="Disordered" evidence="1">
    <location>
        <begin position="974"/>
        <end position="994"/>
    </location>
</feature>
<proteinExistence type="predicted"/>
<dbReference type="InterPro" id="IPR001245">
    <property type="entry name" value="Ser-Thr/Tyr_kinase_cat_dom"/>
</dbReference>
<dbReference type="SUPFAM" id="SSF56112">
    <property type="entry name" value="Protein kinase-like (PK-like)"/>
    <property type="match status" value="1"/>
</dbReference>
<feature type="transmembrane region" description="Helical" evidence="2">
    <location>
        <begin position="194"/>
        <end position="218"/>
    </location>
</feature>
<feature type="compositionally biased region" description="Polar residues" evidence="1">
    <location>
        <begin position="1131"/>
        <end position="1152"/>
    </location>
</feature>
<reference evidence="5" key="1">
    <citation type="submission" date="2025-08" db="UniProtKB">
        <authorList>
            <consortium name="RefSeq"/>
        </authorList>
    </citation>
    <scope>IDENTIFICATION</scope>
    <source>
        <tissue evidence="5">Testes</tissue>
    </source>
</reference>
<keyword evidence="2" id="KW-0812">Transmembrane</keyword>
<name>A0ABM0M2Q5_SACKO</name>
<dbReference type="PANTHER" id="PTHR24372:SF77">
    <property type="entry name" value="G-PROTEIN COUPLED RECEPTORS FAMILY 1 PROFILE DOMAIN-CONTAINING PROTEIN"/>
    <property type="match status" value="1"/>
</dbReference>
<dbReference type="PROSITE" id="PS50011">
    <property type="entry name" value="PROTEIN_KINASE_DOM"/>
    <property type="match status" value="1"/>
</dbReference>
<evidence type="ECO:0000313" key="4">
    <source>
        <dbReference type="Proteomes" id="UP000694865"/>
    </source>
</evidence>
<sequence length="1227" mass="137749">MGYDILCYTCLNQQFVVTNVGVWVKRKEGEEHLPPYISGNIKWILPMPYYENKSNMSSDEEDVTSSIISSEPLKVAMWTVALVTVFGNAALLVVRQFLKKDTPSYAVLFTALSAFHFLMGTYIAIVVSLDLYSTHGGILNDEWDNVCIFLGFLVSFAFQMALAVVSTIAISLFMQQLFPRKLKRGKNYAGLFRIIVLVEVACIALLSALPYTSLPYFSDVETQSHVFCLRIFFPSSSVWTYSAFILASTSITEWNVHNLTERGMLKFFHPSRAKFWENEIKVLLKMSATRQHPNITEYLWHSDSDHTVVRDCPASTWCHLAYHTRYISTVSYKHGSLRSFLINHKSNISDANIHMIANQVTDGLRYLHEIGIVHNDVTATNILIGGVVQTMVLKVVISDFTKSLDTSSCFNSSVPDLHQRRTIAMPHIPDVKRRAPSCGNTNFFVDIRSFALVLFEMLAWLQHSKLHCSPVKTLPQQSKNSNQKVIYNTPAGQVSYNLPVKPNNESDKHLCPIQSKKLFEQIHRLSVSNTAIMQTPSSMSSYSGVSQCSSSTPKLIRFTEKTNITTKAIATRPLTSQAPELENVLTVQQASHENQMDTTTDRESPSKFRHSPGSPFKAIPTKYNNFVYSPSTPNMELVADLERTCDQSEDDFEVCGTGNVTLKEDVMTNHSWKNESKVSKTTKAIGKRIYTEAWLQDSVQSVKHCDAMIPAENKELGNQDRILVLSPDSKVYYEYETDENRSTIESVASSSFITSPQREYIDFGRKSDMNVLHELHEEPNHLYLARTSRHLSRFQRIRQKSQTMMNGAGRMAEPDLIEQLPNCLGGVDDADSGTETMTGCENPVFSAAEETDDLDESSSFQKMKIVNQKMFFKTVEIPSVDKVIGFGDVSNTVVKPEVATISTANKQLVETQDKCNDKCKRFSQSDSVSSADSGFSSRHTSESSCPPSKPSALYRQAPINGNRRLNLAQRMQKFASARKKKKRAQASPFHFKNTPGSRDTIYATNADLNVPFQTYSVLKQVLETGTVTPVPSQKSEPEIPEKLDTKKQETTYTHVSVPDKQQIHYVKIPVTSVEAVNQQEEDRPQSSLSKFYVKRTSAKPLAKRLAPQPPSTKIELKAGAAAVATTTVKQTPLSSSDSTNTNKSIISTNRPSSGKLKVEPVPILVKPTSIVTERTFNMRDISNIKPRNYLYAPYLNACLYHQTQIPSNQKLTSRILSQVQPNQKQIR</sequence>
<dbReference type="SUPFAM" id="SSF81321">
    <property type="entry name" value="Family A G protein-coupled receptor-like"/>
    <property type="match status" value="1"/>
</dbReference>
<keyword evidence="4" id="KW-1185">Reference proteome</keyword>